<feature type="region of interest" description="Disordered" evidence="2">
    <location>
        <begin position="142"/>
        <end position="219"/>
    </location>
</feature>
<organism evidence="4 5">
    <name type="scientific">Alligator mississippiensis</name>
    <name type="common">American alligator</name>
    <dbReference type="NCBI Taxonomy" id="8496"/>
    <lineage>
        <taxon>Eukaryota</taxon>
        <taxon>Metazoa</taxon>
        <taxon>Chordata</taxon>
        <taxon>Craniata</taxon>
        <taxon>Vertebrata</taxon>
        <taxon>Euteleostomi</taxon>
        <taxon>Archelosauria</taxon>
        <taxon>Archosauria</taxon>
        <taxon>Crocodylia</taxon>
        <taxon>Alligatoridae</taxon>
        <taxon>Alligatorinae</taxon>
        <taxon>Alligator</taxon>
    </lineage>
</organism>
<dbReference type="GO" id="GO:0001228">
    <property type="term" value="F:DNA-binding transcription activator activity, RNA polymerase II-specific"/>
    <property type="evidence" value="ECO:0007669"/>
    <property type="project" value="TreeGrafter"/>
</dbReference>
<dbReference type="GO" id="GO:0000976">
    <property type="term" value="F:transcription cis-regulatory region binding"/>
    <property type="evidence" value="ECO:0007669"/>
    <property type="project" value="TreeGrafter"/>
</dbReference>
<dbReference type="SMART" id="SM00339">
    <property type="entry name" value="FH"/>
    <property type="match status" value="1"/>
</dbReference>
<protein>
    <submittedName>
        <fullName evidence="4">Forkhead box protein H1</fullName>
    </submittedName>
</protein>
<evidence type="ECO:0000256" key="2">
    <source>
        <dbReference type="SAM" id="MobiDB-lite"/>
    </source>
</evidence>
<feature type="domain" description="Fork-head" evidence="3">
    <location>
        <begin position="31"/>
        <end position="88"/>
    </location>
</feature>
<reference evidence="4 5" key="1">
    <citation type="journal article" date="2012" name="Genome Biol.">
        <title>Sequencing three crocodilian genomes to illuminate the evolution of archosaurs and amniotes.</title>
        <authorList>
            <person name="St John J.A."/>
            <person name="Braun E.L."/>
            <person name="Isberg S.R."/>
            <person name="Miles L.G."/>
            <person name="Chong A.Y."/>
            <person name="Gongora J."/>
            <person name="Dalzell P."/>
            <person name="Moran C."/>
            <person name="Bed'hom B."/>
            <person name="Abzhanov A."/>
            <person name="Burgess S.C."/>
            <person name="Cooksey A.M."/>
            <person name="Castoe T.A."/>
            <person name="Crawford N.G."/>
            <person name="Densmore L.D."/>
            <person name="Drew J.C."/>
            <person name="Edwards S.V."/>
            <person name="Faircloth B.C."/>
            <person name="Fujita M.K."/>
            <person name="Greenwold M.J."/>
            <person name="Hoffmann F.G."/>
            <person name="Howard J.M."/>
            <person name="Iguchi T."/>
            <person name="Janes D.E."/>
            <person name="Khan S.Y."/>
            <person name="Kohno S."/>
            <person name="de Koning A.J."/>
            <person name="Lance S.L."/>
            <person name="McCarthy F.M."/>
            <person name="McCormack J.E."/>
            <person name="Merchant M.E."/>
            <person name="Peterson D.G."/>
            <person name="Pollock D.D."/>
            <person name="Pourmand N."/>
            <person name="Raney B.J."/>
            <person name="Roessler K.A."/>
            <person name="Sanford J.R."/>
            <person name="Sawyer R.H."/>
            <person name="Schmidt C.J."/>
            <person name="Triplett E.W."/>
            <person name="Tuberville T.D."/>
            <person name="Venegas-Anaya M."/>
            <person name="Howard J.T."/>
            <person name="Jarvis E.D."/>
            <person name="Guillette L.J.Jr."/>
            <person name="Glenn T.C."/>
            <person name="Green R.E."/>
            <person name="Ray D.A."/>
        </authorList>
    </citation>
    <scope>NUCLEOTIDE SEQUENCE [LARGE SCALE GENOMIC DNA]</scope>
    <source>
        <strain evidence="4">KSC_2009_1</strain>
    </source>
</reference>
<evidence type="ECO:0000313" key="4">
    <source>
        <dbReference type="EMBL" id="KYO43807.1"/>
    </source>
</evidence>
<dbReference type="PANTHER" id="PTHR47316">
    <property type="entry name" value="FORKHEAD BOX PROTEIN H1"/>
    <property type="match status" value="1"/>
</dbReference>
<feature type="compositionally biased region" description="Low complexity" evidence="2">
    <location>
        <begin position="180"/>
        <end position="190"/>
    </location>
</feature>
<name>A0A151P407_ALLMI</name>
<dbReference type="STRING" id="8496.A0A151P407"/>
<dbReference type="InterPro" id="IPR001766">
    <property type="entry name" value="Fork_head_dom"/>
</dbReference>
<dbReference type="AlphaFoldDB" id="A0A151P407"/>
<proteinExistence type="predicted"/>
<feature type="compositionally biased region" description="Basic residues" evidence="2">
    <location>
        <begin position="20"/>
        <end position="31"/>
    </location>
</feature>
<keyword evidence="1" id="KW-0238">DNA-binding</keyword>
<evidence type="ECO:0000256" key="1">
    <source>
        <dbReference type="ARBA" id="ARBA00023125"/>
    </source>
</evidence>
<gene>
    <name evidence="4" type="primary">FOXH1</name>
    <name evidence="4" type="ORF">Y1Q_0020692</name>
</gene>
<dbReference type="Proteomes" id="UP000050525">
    <property type="component" value="Unassembled WGS sequence"/>
</dbReference>
<feature type="region of interest" description="Disordered" evidence="2">
    <location>
        <begin position="1"/>
        <end position="31"/>
    </location>
</feature>
<accession>A0A151P407</accession>
<dbReference type="GO" id="GO:0007179">
    <property type="term" value="P:transforming growth factor beta receptor signaling pathway"/>
    <property type="evidence" value="ECO:0007669"/>
    <property type="project" value="TreeGrafter"/>
</dbReference>
<sequence>MEPGGQPEPEPEPELEPERGRRRPRKRYSRHRKPPYSYLAMIALVIRAAPARRLKLAQMLKDPDKPTAKGNFWTVDVSRIPPDALKLQNTALSRQDAAAFAHDLGPYVLQGRPYPGSAPPPEGQAQAQARLDSSFAIQALLQDRPRREPNPAPDGPDPRSCESLEPLWPLAPSPHGLPRTLSSSSSTSLLPPEDGGQVPPTPPQPPHAGSSDSEGSVSPGLLVPEPWWEPYSPCLALPPLPGLPCCMLQPPPYLYSPSFWGCLPVPPPLGLSPDLDGLFQPPKDHGNPWAVPPPWYMLPSGALLAQYTGF</sequence>
<dbReference type="InterPro" id="IPR052327">
    <property type="entry name" value="Activin_resp_transcr_regulator"/>
</dbReference>
<evidence type="ECO:0000259" key="3">
    <source>
        <dbReference type="SMART" id="SM00339"/>
    </source>
</evidence>
<keyword evidence="5" id="KW-1185">Reference proteome</keyword>
<dbReference type="PANTHER" id="PTHR47316:SF1">
    <property type="entry name" value="FORKHEAD BOX PROTEIN H1"/>
    <property type="match status" value="1"/>
</dbReference>
<evidence type="ECO:0000313" key="5">
    <source>
        <dbReference type="Proteomes" id="UP000050525"/>
    </source>
</evidence>
<dbReference type="GO" id="GO:0032444">
    <property type="term" value="C:activin responsive factor complex"/>
    <property type="evidence" value="ECO:0007669"/>
    <property type="project" value="TreeGrafter"/>
</dbReference>
<feature type="region of interest" description="Disordered" evidence="2">
    <location>
        <begin position="107"/>
        <end position="128"/>
    </location>
</feature>
<dbReference type="EMBL" id="AKHW03001097">
    <property type="protein sequence ID" value="KYO43807.1"/>
    <property type="molecule type" value="Genomic_DNA"/>
</dbReference>
<comment type="caution">
    <text evidence="4">The sequence shown here is derived from an EMBL/GenBank/DDBJ whole genome shotgun (WGS) entry which is preliminary data.</text>
</comment>